<comment type="subcellular location">
    <subcellularLocation>
        <location evidence="1">Cell membrane</location>
        <topology evidence="1">Multi-pass membrane protein</topology>
    </subcellularLocation>
</comment>
<feature type="domain" description="ABC transmembrane type-2" evidence="9">
    <location>
        <begin position="162"/>
        <end position="390"/>
    </location>
</feature>
<keyword evidence="7 8" id="KW-0472">Membrane</keyword>
<feature type="transmembrane region" description="Helical" evidence="8">
    <location>
        <begin position="275"/>
        <end position="295"/>
    </location>
</feature>
<dbReference type="InterPro" id="IPR051449">
    <property type="entry name" value="ABC-2_transporter_component"/>
</dbReference>
<dbReference type="PANTHER" id="PTHR30294:SF45">
    <property type="entry name" value="LINEARMYCIN RESISTANCE PERMEASE PROTEIN LNRN"/>
    <property type="match status" value="1"/>
</dbReference>
<evidence type="ECO:0000256" key="7">
    <source>
        <dbReference type="ARBA" id="ARBA00023136"/>
    </source>
</evidence>
<evidence type="ECO:0000313" key="11">
    <source>
        <dbReference type="Proteomes" id="UP000611629"/>
    </source>
</evidence>
<proteinExistence type="inferred from homology"/>
<dbReference type="Proteomes" id="UP000611629">
    <property type="component" value="Unassembled WGS sequence"/>
</dbReference>
<keyword evidence="5 8" id="KW-0812">Transmembrane</keyword>
<dbReference type="PANTHER" id="PTHR30294">
    <property type="entry name" value="MEMBRANE COMPONENT OF ABC TRANSPORTER YHHJ-RELATED"/>
    <property type="match status" value="1"/>
</dbReference>
<keyword evidence="6 8" id="KW-1133">Transmembrane helix</keyword>
<sequence>MLSVIKLRLLRLRDEWMIFVFMTAMALGFTAIFGASFTTYKPTVYIVDEDKSYYSQALISELNTYKDFKFKEADIKAAEKDIEEGNVSMGLLIKEGFQRNVEEGLSISLGIMKIKDDTVILTLQEIVSGITMKMAGANRIADVTAAFIQSAKPDSDFEKIRSSSYDNVMDSWKYKNPIFVKATVAESGIQAGYDGLMHSMIGFTLFFSMYTMVFGIGTILYDKQHKTWERMLISPVSRTGILGGSMIVAYITGAVQMGVLILSGKYLIGIDWGNSMAGVLLVSAAFIFAVTSLGLMMTGFIKTQAQLGSIAPIVLTSTSMLGGCMWPLEIVNNKALLLLAELTPQKWAMQGIESIASSGMGFEAAILPSMVLTVMGITFFTIGAFSLNKQSI</sequence>
<protein>
    <submittedName>
        <fullName evidence="10">ABC transporter permease</fullName>
    </submittedName>
</protein>
<dbReference type="InterPro" id="IPR047817">
    <property type="entry name" value="ABC2_TM_bact-type"/>
</dbReference>
<feature type="transmembrane region" description="Helical" evidence="8">
    <location>
        <begin position="200"/>
        <end position="221"/>
    </location>
</feature>
<dbReference type="InterPro" id="IPR013525">
    <property type="entry name" value="ABC2_TM"/>
</dbReference>
<evidence type="ECO:0000256" key="6">
    <source>
        <dbReference type="ARBA" id="ARBA00022989"/>
    </source>
</evidence>
<evidence type="ECO:0000256" key="5">
    <source>
        <dbReference type="ARBA" id="ARBA00022692"/>
    </source>
</evidence>
<dbReference type="GO" id="GO:0005886">
    <property type="term" value="C:plasma membrane"/>
    <property type="evidence" value="ECO:0007669"/>
    <property type="project" value="UniProtKB-SubCell"/>
</dbReference>
<evidence type="ECO:0000256" key="3">
    <source>
        <dbReference type="ARBA" id="ARBA00022448"/>
    </source>
</evidence>
<comment type="caution">
    <text evidence="10">The sequence shown here is derived from an EMBL/GenBank/DDBJ whole genome shotgun (WGS) entry which is preliminary data.</text>
</comment>
<evidence type="ECO:0000259" key="9">
    <source>
        <dbReference type="PROSITE" id="PS51012"/>
    </source>
</evidence>
<keyword evidence="4" id="KW-1003">Cell membrane</keyword>
<feature type="transmembrane region" description="Helical" evidence="8">
    <location>
        <begin position="16"/>
        <end position="37"/>
    </location>
</feature>
<name>A0A974BL80_SEDHY</name>
<evidence type="ECO:0000256" key="2">
    <source>
        <dbReference type="ARBA" id="ARBA00007783"/>
    </source>
</evidence>
<comment type="similarity">
    <text evidence="2">Belongs to the ABC-2 integral membrane protein family.</text>
</comment>
<reference evidence="10" key="1">
    <citation type="submission" date="2020-07" db="EMBL/GenBank/DDBJ databases">
        <title>Genomic analysis of a strain of Sedimentibacter Hydroxybenzoicus DSM7310.</title>
        <authorList>
            <person name="Ma S."/>
        </authorList>
    </citation>
    <scope>NUCLEOTIDE SEQUENCE</scope>
    <source>
        <strain evidence="10">DSM 7310</strain>
    </source>
</reference>
<gene>
    <name evidence="10" type="ORF">HZF24_14745</name>
</gene>
<evidence type="ECO:0000313" key="10">
    <source>
        <dbReference type="EMBL" id="NYB75404.1"/>
    </source>
</evidence>
<feature type="transmembrane region" description="Helical" evidence="8">
    <location>
        <begin position="307"/>
        <end position="328"/>
    </location>
</feature>
<keyword evidence="3" id="KW-0813">Transport</keyword>
<evidence type="ECO:0000256" key="8">
    <source>
        <dbReference type="SAM" id="Phobius"/>
    </source>
</evidence>
<dbReference type="Gene3D" id="3.40.1710.10">
    <property type="entry name" value="abc type-2 transporter like domain"/>
    <property type="match status" value="1"/>
</dbReference>
<dbReference type="Pfam" id="PF12698">
    <property type="entry name" value="ABC2_membrane_3"/>
    <property type="match status" value="1"/>
</dbReference>
<keyword evidence="11" id="KW-1185">Reference proteome</keyword>
<dbReference type="RefSeq" id="WP_179239110.1">
    <property type="nucleotide sequence ID" value="NZ_JACBNQ010000021.1"/>
</dbReference>
<dbReference type="EMBL" id="JACBNQ010000021">
    <property type="protein sequence ID" value="NYB75404.1"/>
    <property type="molecule type" value="Genomic_DNA"/>
</dbReference>
<evidence type="ECO:0000256" key="4">
    <source>
        <dbReference type="ARBA" id="ARBA00022475"/>
    </source>
</evidence>
<feature type="transmembrane region" description="Helical" evidence="8">
    <location>
        <begin position="241"/>
        <end position="263"/>
    </location>
</feature>
<dbReference type="AlphaFoldDB" id="A0A974BL80"/>
<accession>A0A974BL80</accession>
<dbReference type="PROSITE" id="PS51012">
    <property type="entry name" value="ABC_TM2"/>
    <property type="match status" value="1"/>
</dbReference>
<dbReference type="GO" id="GO:0140359">
    <property type="term" value="F:ABC-type transporter activity"/>
    <property type="evidence" value="ECO:0007669"/>
    <property type="project" value="InterPro"/>
</dbReference>
<organism evidence="10 11">
    <name type="scientific">Sedimentibacter hydroxybenzoicus DSM 7310</name>
    <dbReference type="NCBI Taxonomy" id="1123245"/>
    <lineage>
        <taxon>Bacteria</taxon>
        <taxon>Bacillati</taxon>
        <taxon>Bacillota</taxon>
        <taxon>Tissierellia</taxon>
        <taxon>Sedimentibacter</taxon>
    </lineage>
</organism>
<evidence type="ECO:0000256" key="1">
    <source>
        <dbReference type="ARBA" id="ARBA00004651"/>
    </source>
</evidence>
<feature type="transmembrane region" description="Helical" evidence="8">
    <location>
        <begin position="366"/>
        <end position="387"/>
    </location>
</feature>